<comment type="caution">
    <text evidence="6">The sequence shown here is derived from an EMBL/GenBank/DDBJ whole genome shotgun (WGS) entry which is preliminary data.</text>
</comment>
<keyword evidence="4" id="KW-0539">Nucleus</keyword>
<dbReference type="InterPro" id="IPR024887">
    <property type="entry name" value="Ashwin"/>
</dbReference>
<accession>A0ABR0ZKR1</accession>
<evidence type="ECO:0000313" key="6">
    <source>
        <dbReference type="EMBL" id="KAK6485392.1"/>
    </source>
</evidence>
<evidence type="ECO:0000313" key="7">
    <source>
        <dbReference type="Proteomes" id="UP001369086"/>
    </source>
</evidence>
<comment type="similarity">
    <text evidence="2">Belongs to the ashwin family.</text>
</comment>
<protein>
    <recommendedName>
        <fullName evidence="3">Ashwin</fullName>
    </recommendedName>
</protein>
<reference evidence="6 7" key="1">
    <citation type="submission" date="2021-05" db="EMBL/GenBank/DDBJ databases">
        <authorList>
            <person name="Zahm M."/>
            <person name="Klopp C."/>
            <person name="Cabau C."/>
            <person name="Kuhl H."/>
            <person name="Suciu R."/>
            <person name="Ciorpac M."/>
            <person name="Holostenco D."/>
            <person name="Gessner J."/>
            <person name="Wuertz S."/>
            <person name="Hohne C."/>
            <person name="Stock M."/>
            <person name="Gislard M."/>
            <person name="Lluch J."/>
            <person name="Milhes M."/>
            <person name="Lampietro C."/>
            <person name="Lopez Roques C."/>
            <person name="Donnadieu C."/>
            <person name="Du K."/>
            <person name="Schartl M."/>
            <person name="Guiguen Y."/>
        </authorList>
    </citation>
    <scope>NUCLEOTIDE SEQUENCE [LARGE SCALE GENOMIC DNA]</scope>
    <source>
        <strain evidence="6">Hh-F2</strain>
        <tissue evidence="6">Blood</tissue>
    </source>
</reference>
<evidence type="ECO:0000256" key="1">
    <source>
        <dbReference type="ARBA" id="ARBA00004123"/>
    </source>
</evidence>
<evidence type="ECO:0000256" key="4">
    <source>
        <dbReference type="ARBA" id="ARBA00023242"/>
    </source>
</evidence>
<evidence type="ECO:0000256" key="2">
    <source>
        <dbReference type="ARBA" id="ARBA00007855"/>
    </source>
</evidence>
<comment type="subcellular location">
    <subcellularLocation>
        <location evidence="1">Nucleus</location>
    </subcellularLocation>
</comment>
<keyword evidence="7" id="KW-1185">Reference proteome</keyword>
<feature type="region of interest" description="Disordered" evidence="5">
    <location>
        <begin position="77"/>
        <end position="119"/>
    </location>
</feature>
<name>A0ABR0ZKR1_HUSHU</name>
<sequence length="249" mass="27072">MKMAEGCVVGGGRVIGTNVEKNKHNRDLLLHPELLSRDFILLTLLEKKIPVDNEKYADKDRLTDLYLQHIIPLPQRDLPNSRWGKRMEKKRASQSAANAQRLSSGADGSRKRPILFDGSSTSTSIKLKKIEAGATDRLKPPPSGNLANTIRRLSNTSTNCSSDGSLSSAANNSIKHLPEMVVKQDSATTSYQNPNGNVKSTPASVTEASTGGTASMKLKRAAPKEGDPEVAGEFKSSETKKKIQHVTWP</sequence>
<dbReference type="Pfam" id="PF15323">
    <property type="entry name" value="Ashwin"/>
    <property type="match status" value="1"/>
</dbReference>
<organism evidence="6 7">
    <name type="scientific">Huso huso</name>
    <name type="common">Beluga</name>
    <name type="synonym">Acipenser huso</name>
    <dbReference type="NCBI Taxonomy" id="61971"/>
    <lineage>
        <taxon>Eukaryota</taxon>
        <taxon>Metazoa</taxon>
        <taxon>Chordata</taxon>
        <taxon>Craniata</taxon>
        <taxon>Vertebrata</taxon>
        <taxon>Euteleostomi</taxon>
        <taxon>Actinopterygii</taxon>
        <taxon>Chondrostei</taxon>
        <taxon>Acipenseriformes</taxon>
        <taxon>Acipenseridae</taxon>
        <taxon>Huso</taxon>
    </lineage>
</organism>
<feature type="compositionally biased region" description="Polar residues" evidence="5">
    <location>
        <begin position="93"/>
        <end position="103"/>
    </location>
</feature>
<proteinExistence type="inferred from homology"/>
<dbReference type="PANTHER" id="PTHR28359">
    <property type="entry name" value="ASHWIN"/>
    <property type="match status" value="1"/>
</dbReference>
<dbReference type="EMBL" id="JAHFZB010000009">
    <property type="protein sequence ID" value="KAK6485392.1"/>
    <property type="molecule type" value="Genomic_DNA"/>
</dbReference>
<feature type="region of interest" description="Disordered" evidence="5">
    <location>
        <begin position="185"/>
        <end position="249"/>
    </location>
</feature>
<dbReference type="PANTHER" id="PTHR28359:SF1">
    <property type="entry name" value="ASHWIN"/>
    <property type="match status" value="1"/>
</dbReference>
<evidence type="ECO:0000256" key="5">
    <source>
        <dbReference type="SAM" id="MobiDB-lite"/>
    </source>
</evidence>
<feature type="compositionally biased region" description="Polar residues" evidence="5">
    <location>
        <begin position="185"/>
        <end position="213"/>
    </location>
</feature>
<gene>
    <name evidence="6" type="ORF">HHUSO_G11167</name>
</gene>
<evidence type="ECO:0000256" key="3">
    <source>
        <dbReference type="ARBA" id="ARBA00015134"/>
    </source>
</evidence>
<dbReference type="Proteomes" id="UP001369086">
    <property type="component" value="Unassembled WGS sequence"/>
</dbReference>